<keyword evidence="3" id="KW-1185">Reference proteome</keyword>
<comment type="caution">
    <text evidence="2">The sequence shown here is derived from an EMBL/GenBank/DDBJ whole genome shotgun (WGS) entry which is preliminary data.</text>
</comment>
<keyword evidence="1" id="KW-0175">Coiled coil</keyword>
<reference evidence="2" key="1">
    <citation type="submission" date="2021-02" db="EMBL/GenBank/DDBJ databases">
        <authorList>
            <person name="Nowell W R."/>
        </authorList>
    </citation>
    <scope>NUCLEOTIDE SEQUENCE</scope>
    <source>
        <strain evidence="2">Ploen Becks lab</strain>
    </source>
</reference>
<evidence type="ECO:0000313" key="3">
    <source>
        <dbReference type="Proteomes" id="UP000663879"/>
    </source>
</evidence>
<evidence type="ECO:0000313" key="2">
    <source>
        <dbReference type="EMBL" id="CAF0809148.1"/>
    </source>
</evidence>
<protein>
    <submittedName>
        <fullName evidence="2">Uncharacterized protein</fullName>
    </submittedName>
</protein>
<feature type="coiled-coil region" evidence="1">
    <location>
        <begin position="76"/>
        <end position="159"/>
    </location>
</feature>
<evidence type="ECO:0000256" key="1">
    <source>
        <dbReference type="SAM" id="Coils"/>
    </source>
</evidence>
<dbReference type="AlphaFoldDB" id="A0A813TBD8"/>
<sequence length="304" mass="36019">MDNFKEKKYEKTLISFNDDSIVPFCKKTEQFSDENNDELLKEKKSYQDFDTEFEKVSIENSKRLERLLSLVNIDIRKLLKYEISSVLRENEELKEKCLVTKKKIQVMSEEMYLIREESLNDISKIEKLKNENSFLKQELKNYESNNKILLEKYSQEKNRKNEKSAKDLLSKSCQTETILEDSFFVVNGTIDSGEIEPKVMAAPNGKAYFQMNRNRTSESESDDNRSQISNNLVDFKIKKKFTREELKDCRYFKKDGTPNMTYKENRDKFIPKGLKKDGTPDMRFKKNIKALNEFCRNLYQNDSD</sequence>
<proteinExistence type="predicted"/>
<name>A0A813TBD8_9BILA</name>
<organism evidence="2 3">
    <name type="scientific">Brachionus calyciflorus</name>
    <dbReference type="NCBI Taxonomy" id="104777"/>
    <lineage>
        <taxon>Eukaryota</taxon>
        <taxon>Metazoa</taxon>
        <taxon>Spiralia</taxon>
        <taxon>Gnathifera</taxon>
        <taxon>Rotifera</taxon>
        <taxon>Eurotatoria</taxon>
        <taxon>Monogononta</taxon>
        <taxon>Pseudotrocha</taxon>
        <taxon>Ploima</taxon>
        <taxon>Brachionidae</taxon>
        <taxon>Brachionus</taxon>
    </lineage>
</organism>
<accession>A0A813TBD8</accession>
<dbReference type="Proteomes" id="UP000663879">
    <property type="component" value="Unassembled WGS sequence"/>
</dbReference>
<gene>
    <name evidence="2" type="ORF">OXX778_LOCUS6881</name>
</gene>
<dbReference type="EMBL" id="CAJNOC010000845">
    <property type="protein sequence ID" value="CAF0809148.1"/>
    <property type="molecule type" value="Genomic_DNA"/>
</dbReference>